<dbReference type="SUPFAM" id="SSF82199">
    <property type="entry name" value="SET domain"/>
    <property type="match status" value="1"/>
</dbReference>
<name>A0A1E1JRD2_9HELO</name>
<evidence type="ECO:0000313" key="4">
    <source>
        <dbReference type="Proteomes" id="UP000178129"/>
    </source>
</evidence>
<feature type="region of interest" description="Disordered" evidence="1">
    <location>
        <begin position="1"/>
        <end position="61"/>
    </location>
</feature>
<organism evidence="3 4">
    <name type="scientific">Rhynchosporium graminicola</name>
    <dbReference type="NCBI Taxonomy" id="2792576"/>
    <lineage>
        <taxon>Eukaryota</taxon>
        <taxon>Fungi</taxon>
        <taxon>Dikarya</taxon>
        <taxon>Ascomycota</taxon>
        <taxon>Pezizomycotina</taxon>
        <taxon>Leotiomycetes</taxon>
        <taxon>Helotiales</taxon>
        <taxon>Ploettnerulaceae</taxon>
        <taxon>Rhynchosporium</taxon>
    </lineage>
</organism>
<evidence type="ECO:0000313" key="3">
    <source>
        <dbReference type="EMBL" id="CZS88200.1"/>
    </source>
</evidence>
<dbReference type="Gene3D" id="2.170.270.10">
    <property type="entry name" value="SET domain"/>
    <property type="match status" value="1"/>
</dbReference>
<dbReference type="STRING" id="914237.A0A1E1JRD2"/>
<feature type="domain" description="SET" evidence="2">
    <location>
        <begin position="126"/>
        <end position="263"/>
    </location>
</feature>
<sequence>MRGNPTKMNGCTKAPIADKSSKTSAAQPAKDKFSIVKENRAARNKRKHEKANKMAKEAKAKQNVEKKLLDKMCAWADRERQHMGAGVGSSNTETDSDEDSVTTGLLVPCDVESERRVNLADTPPGLLFTLNPSPEKGIGAFANQDIKKGTDILVEEAIMRGKAQWLFDEALFKALAEDKKHRIMSLYSRCHCNSIPCLETPFMKVWSTNAYHSPVGPMLYEIASRFNHACLANCARGFSKENHMVFRTARDIKRGEELTVNYVLVLRSDEYRAGNTTQNTCQAHLPNGVETKIPALGLYNDEELKAQDRVENWHMGIEATMSQIHANMLEYLETLVEAGDECMLTSQYRELLVDEALDAIGNFLGENNVYGLDDAVLQSYIAKIKRFMLAQTEAYYLTVLQRFSKFVD</sequence>
<keyword evidence="4" id="KW-1185">Reference proteome</keyword>
<dbReference type="InterPro" id="IPR001214">
    <property type="entry name" value="SET_dom"/>
</dbReference>
<dbReference type="PANTHER" id="PTHR47332">
    <property type="entry name" value="SET DOMAIN-CONTAINING PROTEIN 5"/>
    <property type="match status" value="1"/>
</dbReference>
<accession>A0A1E1JRD2</accession>
<gene>
    <name evidence="3" type="ORF">RCO7_01163</name>
</gene>
<dbReference type="EMBL" id="FJUW01000001">
    <property type="protein sequence ID" value="CZS88200.1"/>
    <property type="molecule type" value="Genomic_DNA"/>
</dbReference>
<evidence type="ECO:0000259" key="2">
    <source>
        <dbReference type="PROSITE" id="PS50280"/>
    </source>
</evidence>
<evidence type="ECO:0000256" key="1">
    <source>
        <dbReference type="SAM" id="MobiDB-lite"/>
    </source>
</evidence>
<dbReference type="Pfam" id="PF00856">
    <property type="entry name" value="SET"/>
    <property type="match status" value="1"/>
</dbReference>
<feature type="compositionally biased region" description="Basic and acidic residues" evidence="1">
    <location>
        <begin position="51"/>
        <end position="61"/>
    </location>
</feature>
<feature type="compositionally biased region" description="Basic and acidic residues" evidence="1">
    <location>
        <begin position="29"/>
        <end position="41"/>
    </location>
</feature>
<dbReference type="SMART" id="SM00317">
    <property type="entry name" value="SET"/>
    <property type="match status" value="1"/>
</dbReference>
<dbReference type="Proteomes" id="UP000178129">
    <property type="component" value="Unassembled WGS sequence"/>
</dbReference>
<dbReference type="PANTHER" id="PTHR47332:SF2">
    <property type="entry name" value="SET-6"/>
    <property type="match status" value="1"/>
</dbReference>
<dbReference type="InterPro" id="IPR046341">
    <property type="entry name" value="SET_dom_sf"/>
</dbReference>
<dbReference type="PROSITE" id="PS50280">
    <property type="entry name" value="SET"/>
    <property type="match status" value="1"/>
</dbReference>
<dbReference type="CDD" id="cd20071">
    <property type="entry name" value="SET_SMYD"/>
    <property type="match status" value="1"/>
</dbReference>
<protein>
    <recommendedName>
        <fullName evidence="2">SET domain-containing protein</fullName>
    </recommendedName>
</protein>
<proteinExistence type="predicted"/>
<dbReference type="InterPro" id="IPR053185">
    <property type="entry name" value="SET_domain_protein"/>
</dbReference>
<dbReference type="InParanoid" id="A0A1E1JRD2"/>
<comment type="caution">
    <text evidence="3">The sequence shown here is derived from an EMBL/GenBank/DDBJ whole genome shotgun (WGS) entry which is preliminary data.</text>
</comment>
<dbReference type="AlphaFoldDB" id="A0A1E1JRD2"/>
<reference evidence="4" key="1">
    <citation type="submission" date="2016-03" db="EMBL/GenBank/DDBJ databases">
        <authorList>
            <person name="Ploux O."/>
        </authorList>
    </citation>
    <scope>NUCLEOTIDE SEQUENCE [LARGE SCALE GENOMIC DNA]</scope>
    <source>
        <strain evidence="4">UK7</strain>
    </source>
</reference>